<evidence type="ECO:0000256" key="11">
    <source>
        <dbReference type="ARBA" id="ARBA00022840"/>
    </source>
</evidence>
<dbReference type="EC" id="2.7.1.33" evidence="6 16"/>
<organism evidence="17 18">
    <name type="scientific">Dokdonia donghaensis DSW-1</name>
    <dbReference type="NCBI Taxonomy" id="1300343"/>
    <lineage>
        <taxon>Bacteria</taxon>
        <taxon>Pseudomonadati</taxon>
        <taxon>Bacteroidota</taxon>
        <taxon>Flavobacteriia</taxon>
        <taxon>Flavobacteriales</taxon>
        <taxon>Flavobacteriaceae</taxon>
        <taxon>Dokdonia</taxon>
    </lineage>
</organism>
<keyword evidence="8 16" id="KW-0808">Transferase</keyword>
<keyword evidence="13 16" id="KW-0173">Coenzyme A biosynthesis</keyword>
<feature type="binding site" evidence="16">
    <location>
        <begin position="93"/>
        <end position="96"/>
    </location>
    <ligand>
        <name>substrate</name>
    </ligand>
</feature>
<keyword evidence="11 16" id="KW-0067">ATP-binding</keyword>
<comment type="catalytic activity">
    <reaction evidence="1 16">
        <text>(R)-pantothenate + ATP = (R)-4'-phosphopantothenate + ADP + H(+)</text>
        <dbReference type="Rhea" id="RHEA:16373"/>
        <dbReference type="ChEBI" id="CHEBI:10986"/>
        <dbReference type="ChEBI" id="CHEBI:15378"/>
        <dbReference type="ChEBI" id="CHEBI:29032"/>
        <dbReference type="ChEBI" id="CHEBI:30616"/>
        <dbReference type="ChEBI" id="CHEBI:456216"/>
        <dbReference type="EC" id="2.7.1.33"/>
    </reaction>
</comment>
<feature type="binding site" evidence="16">
    <location>
        <position position="171"/>
    </location>
    <ligand>
        <name>substrate</name>
    </ligand>
</feature>
<dbReference type="PANTHER" id="PTHR34265">
    <property type="entry name" value="TYPE III PANTOTHENATE KINASE"/>
    <property type="match status" value="1"/>
</dbReference>
<keyword evidence="16" id="KW-0479">Metal-binding</keyword>
<keyword evidence="7 16" id="KW-0963">Cytoplasm</keyword>
<dbReference type="AlphaFoldDB" id="A0A0A2GT77"/>
<evidence type="ECO:0000256" key="2">
    <source>
        <dbReference type="ARBA" id="ARBA00001958"/>
    </source>
</evidence>
<evidence type="ECO:0000256" key="5">
    <source>
        <dbReference type="ARBA" id="ARBA00011738"/>
    </source>
</evidence>
<keyword evidence="18" id="KW-1185">Reference proteome</keyword>
<feature type="active site" description="Proton acceptor" evidence="16">
    <location>
        <position position="95"/>
    </location>
</feature>
<dbReference type="GO" id="GO:0015937">
    <property type="term" value="P:coenzyme A biosynthetic process"/>
    <property type="evidence" value="ECO:0007669"/>
    <property type="project" value="UniProtKB-UniRule"/>
</dbReference>
<evidence type="ECO:0000256" key="15">
    <source>
        <dbReference type="ARBA" id="ARBA00040883"/>
    </source>
</evidence>
<dbReference type="InterPro" id="IPR004619">
    <property type="entry name" value="Type_III_PanK"/>
</dbReference>
<evidence type="ECO:0000256" key="9">
    <source>
        <dbReference type="ARBA" id="ARBA00022741"/>
    </source>
</evidence>
<dbReference type="UniPathway" id="UPA00241">
    <property type="reaction ID" value="UER00352"/>
</dbReference>
<dbReference type="PANTHER" id="PTHR34265:SF1">
    <property type="entry name" value="TYPE III PANTOTHENATE KINASE"/>
    <property type="match status" value="1"/>
</dbReference>
<evidence type="ECO:0000256" key="12">
    <source>
        <dbReference type="ARBA" id="ARBA00022958"/>
    </source>
</evidence>
<reference evidence="17 18" key="1">
    <citation type="submission" date="2014-10" db="EMBL/GenBank/DDBJ databases">
        <title>Draft genome sequence of the proteorhodopsin-containing marine bacterium Dokdonia donghaensis.</title>
        <authorList>
            <person name="Gomez-Consarnau L."/>
            <person name="Gonzalez J.M."/>
            <person name="Riedel T."/>
            <person name="Jaenicke S."/>
            <person name="Wagner-Doebler I."/>
            <person name="Fuhrman J.A."/>
        </authorList>
    </citation>
    <scope>NUCLEOTIDE SEQUENCE [LARGE SCALE GENOMIC DNA]</scope>
    <source>
        <strain evidence="17 18">DSW-1</strain>
    </source>
</reference>
<dbReference type="InterPro" id="IPR043129">
    <property type="entry name" value="ATPase_NBD"/>
</dbReference>
<evidence type="ECO:0000313" key="17">
    <source>
        <dbReference type="EMBL" id="KGO06469.1"/>
    </source>
</evidence>
<dbReference type="GO" id="GO:0004594">
    <property type="term" value="F:pantothenate kinase activity"/>
    <property type="evidence" value="ECO:0007669"/>
    <property type="project" value="UniProtKB-UniRule"/>
</dbReference>
<dbReference type="SUPFAM" id="SSF53067">
    <property type="entry name" value="Actin-like ATPase domain"/>
    <property type="match status" value="2"/>
</dbReference>
<accession>A0A0A2GT77</accession>
<feature type="binding site" evidence="16">
    <location>
        <position position="86"/>
    </location>
    <ligand>
        <name>substrate</name>
    </ligand>
</feature>
<evidence type="ECO:0000256" key="8">
    <source>
        <dbReference type="ARBA" id="ARBA00022679"/>
    </source>
</evidence>
<evidence type="ECO:0000256" key="7">
    <source>
        <dbReference type="ARBA" id="ARBA00022490"/>
    </source>
</evidence>
<evidence type="ECO:0000256" key="14">
    <source>
        <dbReference type="ARBA" id="ARBA00038036"/>
    </source>
</evidence>
<evidence type="ECO:0000256" key="4">
    <source>
        <dbReference type="ARBA" id="ARBA00005225"/>
    </source>
</evidence>
<dbReference type="HAMAP" id="MF_01274">
    <property type="entry name" value="Pantothen_kinase_3"/>
    <property type="match status" value="1"/>
</dbReference>
<comment type="cofactor">
    <cofactor evidence="16">
        <name>NH4(+)</name>
        <dbReference type="ChEBI" id="CHEBI:28938"/>
    </cofactor>
    <cofactor evidence="16">
        <name>K(+)</name>
        <dbReference type="ChEBI" id="CHEBI:29103"/>
    </cofactor>
    <text evidence="16">A monovalent cation. Ammonium or potassium.</text>
</comment>
<dbReference type="KEGG" id="ddo:I597_0102"/>
<keyword evidence="9 16" id="KW-0547">Nucleotide-binding</keyword>
<evidence type="ECO:0000256" key="3">
    <source>
        <dbReference type="ARBA" id="ARBA00004496"/>
    </source>
</evidence>
<dbReference type="GO" id="GO:0046872">
    <property type="term" value="F:metal ion binding"/>
    <property type="evidence" value="ECO:0007669"/>
    <property type="project" value="UniProtKB-KW"/>
</dbReference>
<dbReference type="RefSeq" id="WP_035325514.1">
    <property type="nucleotide sequence ID" value="NZ_CP015125.1"/>
</dbReference>
<feature type="binding site" evidence="16">
    <location>
        <position position="116"/>
    </location>
    <ligand>
        <name>K(+)</name>
        <dbReference type="ChEBI" id="CHEBI:29103"/>
    </ligand>
</feature>
<dbReference type="Pfam" id="PF03309">
    <property type="entry name" value="Pan_kinase"/>
    <property type="match status" value="1"/>
</dbReference>
<evidence type="ECO:0000256" key="13">
    <source>
        <dbReference type="ARBA" id="ARBA00022993"/>
    </source>
</evidence>
<evidence type="ECO:0000256" key="6">
    <source>
        <dbReference type="ARBA" id="ARBA00012102"/>
    </source>
</evidence>
<proteinExistence type="inferred from homology"/>
<evidence type="ECO:0000256" key="16">
    <source>
        <dbReference type="HAMAP-Rule" id="MF_01274"/>
    </source>
</evidence>
<dbReference type="NCBIfam" id="TIGR00671">
    <property type="entry name" value="baf"/>
    <property type="match status" value="1"/>
</dbReference>
<gene>
    <name evidence="16" type="primary">coaX</name>
    <name evidence="17" type="ORF">NV36_06205</name>
</gene>
<feature type="binding site" evidence="16">
    <location>
        <position position="119"/>
    </location>
    <ligand>
        <name>ATP</name>
        <dbReference type="ChEBI" id="CHEBI:30616"/>
    </ligand>
</feature>
<dbReference type="GO" id="GO:0005524">
    <property type="term" value="F:ATP binding"/>
    <property type="evidence" value="ECO:0007669"/>
    <property type="project" value="UniProtKB-UniRule"/>
</dbReference>
<evidence type="ECO:0000256" key="10">
    <source>
        <dbReference type="ARBA" id="ARBA00022777"/>
    </source>
</evidence>
<comment type="cofactor">
    <cofactor evidence="2">
        <name>K(+)</name>
        <dbReference type="ChEBI" id="CHEBI:29103"/>
    </cofactor>
</comment>
<comment type="subcellular location">
    <subcellularLocation>
        <location evidence="3 16">Cytoplasm</location>
    </subcellularLocation>
</comment>
<dbReference type="EMBL" id="JSAQ01000001">
    <property type="protein sequence ID" value="KGO06469.1"/>
    <property type="molecule type" value="Genomic_DNA"/>
</dbReference>
<dbReference type="Proteomes" id="UP000030140">
    <property type="component" value="Unassembled WGS sequence"/>
</dbReference>
<name>A0A0A2GT77_9FLAO</name>
<dbReference type="Gene3D" id="3.30.420.40">
    <property type="match status" value="2"/>
</dbReference>
<comment type="pathway">
    <text evidence="4 16">Cofactor biosynthesis; coenzyme A biosynthesis; CoA from (R)-pantothenate: step 1/5.</text>
</comment>
<dbReference type="OrthoDB" id="9804707at2"/>
<sequence>MQLIIDVGNTRVKAAIYKGDALQAKHHFALQDFSEEVGEFTGLYPIKKAIISSVGRLTDEQARSVQLRFPTIVLSHNTALPFTNDYGTPKTLGVDRMALVAAFVKAHPHKNGLIIDAGTCITYDFITKDGSYKGGAISPGLRLRYETLNRLTANLPLLEKQMPGSIIGTSTEESIHSGVVQGTLLEIDGAINHYKEHYNVDTVIITGGDAEFLAKRLKNSIFAHSNFLLEGLNYILTYQND</sequence>
<dbReference type="NCBIfam" id="NF009853">
    <property type="entry name" value="PRK13320.1-5"/>
    <property type="match status" value="1"/>
</dbReference>
<keyword evidence="12 16" id="KW-0630">Potassium</keyword>
<dbReference type="PATRIC" id="fig|1300343.5.peg.102"/>
<feature type="binding site" evidence="16">
    <location>
        <begin position="6"/>
        <end position="13"/>
    </location>
    <ligand>
        <name>ATP</name>
        <dbReference type="ChEBI" id="CHEBI:30616"/>
    </ligand>
</feature>
<evidence type="ECO:0000256" key="1">
    <source>
        <dbReference type="ARBA" id="ARBA00001206"/>
    </source>
</evidence>
<comment type="caution">
    <text evidence="17">The sequence shown here is derived from an EMBL/GenBank/DDBJ whole genome shotgun (WGS) entry which is preliminary data.</text>
</comment>
<comment type="function">
    <text evidence="16">Catalyzes the phosphorylation of pantothenate (Pan), the first step in CoA biosynthesis.</text>
</comment>
<protein>
    <recommendedName>
        <fullName evidence="15 16">Type III pantothenate kinase</fullName>
        <ecNumber evidence="6 16">2.7.1.33</ecNumber>
    </recommendedName>
    <alternativeName>
        <fullName evidence="16">PanK-III</fullName>
    </alternativeName>
    <alternativeName>
        <fullName evidence="16">Pantothenic acid kinase</fullName>
    </alternativeName>
</protein>
<keyword evidence="10 16" id="KW-0418">Kinase</keyword>
<dbReference type="CDD" id="cd24015">
    <property type="entry name" value="ASKHA_NBD_PanK-III"/>
    <property type="match status" value="1"/>
</dbReference>
<evidence type="ECO:0000313" key="18">
    <source>
        <dbReference type="Proteomes" id="UP000030140"/>
    </source>
</evidence>
<dbReference type="GO" id="GO:0005737">
    <property type="term" value="C:cytoplasm"/>
    <property type="evidence" value="ECO:0007669"/>
    <property type="project" value="UniProtKB-SubCell"/>
</dbReference>
<comment type="similarity">
    <text evidence="14 16">Belongs to the type III pantothenate kinase family.</text>
</comment>
<comment type="subunit">
    <text evidence="5 16">Homodimer.</text>
</comment>